<proteinExistence type="predicted"/>
<organism evidence="1 2">
    <name type="scientific">Pseudocitrobacter cyperus</name>
    <dbReference type="NCBI Taxonomy" id="3112843"/>
    <lineage>
        <taxon>Bacteria</taxon>
        <taxon>Pseudomonadati</taxon>
        <taxon>Pseudomonadota</taxon>
        <taxon>Gammaproteobacteria</taxon>
        <taxon>Enterobacterales</taxon>
        <taxon>Enterobacteriaceae</taxon>
        <taxon>Pseudocitrobacter</taxon>
    </lineage>
</organism>
<comment type="caution">
    <text evidence="1">The sequence shown here is derived from an EMBL/GenBank/DDBJ whole genome shotgun (WGS) entry which is preliminary data.</text>
</comment>
<name>A0ABV0HN17_9ENTR</name>
<keyword evidence="1" id="KW-0808">Transferase</keyword>
<dbReference type="RefSeq" id="WP_347796111.1">
    <property type="nucleotide sequence ID" value="NZ_JAYMYY010000006.1"/>
</dbReference>
<accession>A0ABV0HN17</accession>
<protein>
    <submittedName>
        <fullName evidence="1">Histidine kinase</fullName>
    </submittedName>
</protein>
<dbReference type="EMBL" id="JAYMYY010000006">
    <property type="protein sequence ID" value="MEO3991839.1"/>
    <property type="molecule type" value="Genomic_DNA"/>
</dbReference>
<reference evidence="1 2" key="1">
    <citation type="submission" date="2024-01" db="EMBL/GenBank/DDBJ databases">
        <title>Pseudocitrobacter sp. Endophytic strain Cyp-38L.</title>
        <authorList>
            <person name="Amer M.A."/>
            <person name="Hamed S.M."/>
        </authorList>
    </citation>
    <scope>NUCLEOTIDE SEQUENCE [LARGE SCALE GENOMIC DNA]</scope>
    <source>
        <strain evidence="1 2">Cyp38S</strain>
    </source>
</reference>
<evidence type="ECO:0000313" key="2">
    <source>
        <dbReference type="Proteomes" id="UP001444146"/>
    </source>
</evidence>
<dbReference type="Proteomes" id="UP001444146">
    <property type="component" value="Unassembled WGS sequence"/>
</dbReference>
<dbReference type="GO" id="GO:0016301">
    <property type="term" value="F:kinase activity"/>
    <property type="evidence" value="ECO:0007669"/>
    <property type="project" value="UniProtKB-KW"/>
</dbReference>
<sequence>MEWQVIDIVKTPQPDVFSVITQSGKIKTITTIESAWLIQKGDIISPTLNATYYINNNRSHTIKILSCICFSPEAWGASKRGGIR</sequence>
<dbReference type="InterPro" id="IPR044854">
    <property type="entry name" value="IraM/PmrD"/>
</dbReference>
<gene>
    <name evidence="1" type="ORF">VSR74_18725</name>
</gene>
<keyword evidence="2" id="KW-1185">Reference proteome</keyword>
<evidence type="ECO:0000313" key="1">
    <source>
        <dbReference type="EMBL" id="MEO3991839.1"/>
    </source>
</evidence>
<dbReference type="InterPro" id="IPR038679">
    <property type="entry name" value="PmrD_sf"/>
</dbReference>
<keyword evidence="1" id="KW-0418">Kinase</keyword>
<dbReference type="Gene3D" id="2.40.50.650">
    <property type="match status" value="1"/>
</dbReference>
<dbReference type="Pfam" id="PF11183">
    <property type="entry name" value="PmrD"/>
    <property type="match status" value="1"/>
</dbReference>